<keyword evidence="1" id="KW-0472">Membrane</keyword>
<evidence type="ECO:0000256" key="1">
    <source>
        <dbReference type="SAM" id="Phobius"/>
    </source>
</evidence>
<dbReference type="EMBL" id="WHNY01000083">
    <property type="protein sequence ID" value="NOU69059.1"/>
    <property type="molecule type" value="Genomic_DNA"/>
</dbReference>
<organism evidence="2 3">
    <name type="scientific">Paenibacillus plantarum</name>
    <dbReference type="NCBI Taxonomy" id="2654975"/>
    <lineage>
        <taxon>Bacteria</taxon>
        <taxon>Bacillati</taxon>
        <taxon>Bacillota</taxon>
        <taxon>Bacilli</taxon>
        <taxon>Bacillales</taxon>
        <taxon>Paenibacillaceae</taxon>
        <taxon>Paenibacillus</taxon>
    </lineage>
</organism>
<reference evidence="2 3" key="1">
    <citation type="submission" date="2019-10" db="EMBL/GenBank/DDBJ databases">
        <title>Description of Paenibacillus humi sp. nov.</title>
        <authorList>
            <person name="Carlier A."/>
            <person name="Qi S."/>
        </authorList>
    </citation>
    <scope>NUCLEOTIDE SEQUENCE [LARGE SCALE GENOMIC DNA]</scope>
    <source>
        <strain evidence="2 3">LMG 31461</strain>
    </source>
</reference>
<comment type="caution">
    <text evidence="2">The sequence shown here is derived from an EMBL/GenBank/DDBJ whole genome shotgun (WGS) entry which is preliminary data.</text>
</comment>
<keyword evidence="1" id="KW-1133">Transmembrane helix</keyword>
<gene>
    <name evidence="2" type="ORF">GC096_34120</name>
</gene>
<dbReference type="Proteomes" id="UP000653578">
    <property type="component" value="Unassembled WGS sequence"/>
</dbReference>
<keyword evidence="3" id="KW-1185">Reference proteome</keyword>
<feature type="transmembrane region" description="Helical" evidence="1">
    <location>
        <begin position="12"/>
        <end position="42"/>
    </location>
</feature>
<feature type="transmembrane region" description="Helical" evidence="1">
    <location>
        <begin position="48"/>
        <end position="68"/>
    </location>
</feature>
<dbReference type="RefSeq" id="WP_171636997.1">
    <property type="nucleotide sequence ID" value="NZ_WHNY01000083.1"/>
</dbReference>
<proteinExistence type="predicted"/>
<feature type="transmembrane region" description="Helical" evidence="1">
    <location>
        <begin position="73"/>
        <end position="91"/>
    </location>
</feature>
<name>A0ABX1XKV7_9BACL</name>
<evidence type="ECO:0000313" key="2">
    <source>
        <dbReference type="EMBL" id="NOU69059.1"/>
    </source>
</evidence>
<accession>A0ABX1XKV7</accession>
<sequence>MERISVYTKVIDFIGLIILGILVGFLYSILSIVILVLCSPYLEPQFEMFSQIYMYYLPLAVLLSSIIFKQFNAFMTILAAILTVGYLYDIWNNMEFGIF</sequence>
<protein>
    <submittedName>
        <fullName evidence="2">Uncharacterized protein</fullName>
    </submittedName>
</protein>
<evidence type="ECO:0000313" key="3">
    <source>
        <dbReference type="Proteomes" id="UP000653578"/>
    </source>
</evidence>
<keyword evidence="1" id="KW-0812">Transmembrane</keyword>